<organism evidence="2 3">
    <name type="scientific">Effusibacillus dendaii</name>
    <dbReference type="NCBI Taxonomy" id="2743772"/>
    <lineage>
        <taxon>Bacteria</taxon>
        <taxon>Bacillati</taxon>
        <taxon>Bacillota</taxon>
        <taxon>Bacilli</taxon>
        <taxon>Bacillales</taxon>
        <taxon>Alicyclobacillaceae</taxon>
        <taxon>Effusibacillus</taxon>
    </lineage>
</organism>
<dbReference type="RefSeq" id="WP_200756986.1">
    <property type="nucleotide sequence ID" value="NZ_AP023366.1"/>
</dbReference>
<dbReference type="EMBL" id="AP023366">
    <property type="protein sequence ID" value="BCJ87223.1"/>
    <property type="molecule type" value="Genomic_DNA"/>
</dbReference>
<dbReference type="KEGG" id="eff:skT53_22080"/>
<gene>
    <name evidence="2" type="ORF">skT53_22080</name>
</gene>
<keyword evidence="3" id="KW-1185">Reference proteome</keyword>
<dbReference type="InterPro" id="IPR015272">
    <property type="entry name" value="MoadD_C"/>
</dbReference>
<name>A0A7I8DAL0_9BACL</name>
<protein>
    <recommendedName>
        <fullName evidence="1">Molybdopterin cofactor biosynthesis MoaD-related C-terminal domain-containing protein</fullName>
    </recommendedName>
</protein>
<accession>A0A7I8DAL0</accession>
<dbReference type="Pfam" id="PF09189">
    <property type="entry name" value="MoaD_arch"/>
    <property type="match status" value="1"/>
</dbReference>
<evidence type="ECO:0000313" key="2">
    <source>
        <dbReference type="EMBL" id="BCJ87223.1"/>
    </source>
</evidence>
<proteinExistence type="predicted"/>
<evidence type="ECO:0000313" key="3">
    <source>
        <dbReference type="Proteomes" id="UP000593802"/>
    </source>
</evidence>
<evidence type="ECO:0000259" key="1">
    <source>
        <dbReference type="Pfam" id="PF09189"/>
    </source>
</evidence>
<dbReference type="Gene3D" id="3.30.1370.80">
    <property type="entry name" value="Molybdopterin cofactor biosynthesis MoaD-related, C-terminal domain"/>
    <property type="match status" value="1"/>
</dbReference>
<feature type="domain" description="Molybdopterin cofactor biosynthesis MoaD-related C-terminal" evidence="1">
    <location>
        <begin position="2"/>
        <end position="89"/>
    </location>
</feature>
<dbReference type="InterPro" id="IPR036473">
    <property type="entry name" value="Mopterin_CF_MoaD-rel_C_sf"/>
</dbReference>
<dbReference type="AlphaFoldDB" id="A0A7I8DAL0"/>
<dbReference type="Proteomes" id="UP000593802">
    <property type="component" value="Chromosome"/>
</dbReference>
<sequence>MRLEFRGSYQYVYKQFLLEMGGREVDDAHLSEDVVIAGEGWTAHLSPEDWVEITKVIRIPRTFITFSGDPEKVDRLIAQFRLKALRGGG</sequence>
<reference evidence="2 3" key="1">
    <citation type="submission" date="2020-08" db="EMBL/GenBank/DDBJ databases">
        <title>Complete Genome Sequence of Effusibacillus dendaii Strain skT53, Isolated from Farmland soil.</title>
        <authorList>
            <person name="Konishi T."/>
            <person name="Kawasaki H."/>
        </authorList>
    </citation>
    <scope>NUCLEOTIDE SEQUENCE [LARGE SCALE GENOMIC DNA]</scope>
    <source>
        <strain evidence="3">skT53</strain>
    </source>
</reference>